<evidence type="ECO:0000256" key="7">
    <source>
        <dbReference type="ARBA" id="ARBA00022967"/>
    </source>
</evidence>
<accession>A0A6A9QTA7</accession>
<evidence type="ECO:0000256" key="9">
    <source>
        <dbReference type="ARBA" id="ARBA00025157"/>
    </source>
</evidence>
<evidence type="ECO:0000259" key="10">
    <source>
        <dbReference type="PROSITE" id="PS50893"/>
    </source>
</evidence>
<dbReference type="PANTHER" id="PTHR43553:SF27">
    <property type="entry name" value="ENERGY-COUPLING FACTOR TRANSPORTER ATP-BINDING PROTEIN ECFA2"/>
    <property type="match status" value="1"/>
</dbReference>
<dbReference type="RefSeq" id="WP_156016570.1">
    <property type="nucleotide sequence ID" value="NZ_WGGD01000005.1"/>
</dbReference>
<dbReference type="SMART" id="SM00382">
    <property type="entry name" value="AAA"/>
    <property type="match status" value="2"/>
</dbReference>
<keyword evidence="7" id="KW-1278">Translocase</keyword>
<name>A0A6A9QTA7_SULME</name>
<dbReference type="PROSITE" id="PS50893">
    <property type="entry name" value="ABC_TRANSPORTER_2"/>
    <property type="match status" value="2"/>
</dbReference>
<keyword evidence="6 11" id="KW-0067">ATP-binding</keyword>
<dbReference type="CDD" id="cd03225">
    <property type="entry name" value="ABC_cobalt_CbiO_domain1"/>
    <property type="match status" value="2"/>
</dbReference>
<dbReference type="InterPro" id="IPR003593">
    <property type="entry name" value="AAA+_ATPase"/>
</dbReference>
<dbReference type="GO" id="GO:0005524">
    <property type="term" value="F:ATP binding"/>
    <property type="evidence" value="ECO:0007669"/>
    <property type="project" value="UniProtKB-KW"/>
</dbReference>
<dbReference type="Proteomes" id="UP000470772">
    <property type="component" value="Unassembled WGS sequence"/>
</dbReference>
<keyword evidence="8" id="KW-0472">Membrane</keyword>
<dbReference type="PANTHER" id="PTHR43553">
    <property type="entry name" value="HEAVY METAL TRANSPORTER"/>
    <property type="match status" value="1"/>
</dbReference>
<dbReference type="Gene3D" id="3.40.50.300">
    <property type="entry name" value="P-loop containing nucleotide triphosphate hydrolases"/>
    <property type="match status" value="2"/>
</dbReference>
<dbReference type="GO" id="GO:0043190">
    <property type="term" value="C:ATP-binding cassette (ABC) transporter complex"/>
    <property type="evidence" value="ECO:0007669"/>
    <property type="project" value="TreeGrafter"/>
</dbReference>
<evidence type="ECO:0000256" key="8">
    <source>
        <dbReference type="ARBA" id="ARBA00023136"/>
    </source>
</evidence>
<gene>
    <name evidence="11" type="ORF">GC250_06040</name>
</gene>
<comment type="similarity">
    <text evidence="2">Belongs to the ABC transporter superfamily.</text>
</comment>
<dbReference type="InterPro" id="IPR003439">
    <property type="entry name" value="ABC_transporter-like_ATP-bd"/>
</dbReference>
<dbReference type="FunFam" id="3.40.50.300:FF:000224">
    <property type="entry name" value="Energy-coupling factor transporter ATP-binding protein EcfA"/>
    <property type="match status" value="1"/>
</dbReference>
<reference evidence="11 12" key="1">
    <citation type="submission" date="2019-10" db="EMBL/GenBank/DDBJ databases">
        <title>Sequencing and Assembly of Multiple Reported Metal-Biooxidizing Members of the Extremely Thermoacidophilic Archaeal Family Sulfolobaceae.</title>
        <authorList>
            <person name="Counts J.A."/>
            <person name="Kelly R.M."/>
        </authorList>
    </citation>
    <scope>NUCLEOTIDE SEQUENCE [LARGE SCALE GENOMIC DNA]</scope>
    <source>
        <strain evidence="11 12">DSM 6482</strain>
    </source>
</reference>
<dbReference type="AlphaFoldDB" id="A0A6A9QTA7"/>
<comment type="subcellular location">
    <subcellularLocation>
        <location evidence="1">Cell membrane</location>
        <topology evidence="1">Peripheral membrane protein</topology>
    </subcellularLocation>
</comment>
<dbReference type="Pfam" id="PF00005">
    <property type="entry name" value="ABC_tran"/>
    <property type="match status" value="2"/>
</dbReference>
<evidence type="ECO:0000256" key="1">
    <source>
        <dbReference type="ARBA" id="ARBA00004202"/>
    </source>
</evidence>
<comment type="caution">
    <text evidence="11">The sequence shown here is derived from an EMBL/GenBank/DDBJ whole genome shotgun (WGS) entry which is preliminary data.</text>
</comment>
<evidence type="ECO:0000256" key="6">
    <source>
        <dbReference type="ARBA" id="ARBA00022840"/>
    </source>
</evidence>
<keyword evidence="5" id="KW-0547">Nucleotide-binding</keyword>
<dbReference type="SUPFAM" id="SSF52540">
    <property type="entry name" value="P-loop containing nucleoside triphosphate hydrolases"/>
    <property type="match status" value="2"/>
</dbReference>
<dbReference type="InterPro" id="IPR027417">
    <property type="entry name" value="P-loop_NTPase"/>
</dbReference>
<evidence type="ECO:0000256" key="5">
    <source>
        <dbReference type="ARBA" id="ARBA00022741"/>
    </source>
</evidence>
<protein>
    <submittedName>
        <fullName evidence="11">ATP-binding cassette domain-containing protein</fullName>
    </submittedName>
</protein>
<evidence type="ECO:0000313" key="12">
    <source>
        <dbReference type="Proteomes" id="UP000470772"/>
    </source>
</evidence>
<evidence type="ECO:0000256" key="3">
    <source>
        <dbReference type="ARBA" id="ARBA00022448"/>
    </source>
</evidence>
<keyword evidence="4" id="KW-1003">Cell membrane</keyword>
<feature type="domain" description="ABC transporter" evidence="10">
    <location>
        <begin position="282"/>
        <end position="520"/>
    </location>
</feature>
<dbReference type="InterPro" id="IPR050095">
    <property type="entry name" value="ECF_ABC_transporter_ATP-bd"/>
</dbReference>
<dbReference type="GO" id="GO:0016887">
    <property type="term" value="F:ATP hydrolysis activity"/>
    <property type="evidence" value="ECO:0007669"/>
    <property type="project" value="InterPro"/>
</dbReference>
<dbReference type="GO" id="GO:0042626">
    <property type="term" value="F:ATPase-coupled transmembrane transporter activity"/>
    <property type="evidence" value="ECO:0007669"/>
    <property type="project" value="TreeGrafter"/>
</dbReference>
<organism evidence="11 12">
    <name type="scientific">Sulfuracidifex metallicus DSM 6482 = JCM 9184</name>
    <dbReference type="NCBI Taxonomy" id="523847"/>
    <lineage>
        <taxon>Archaea</taxon>
        <taxon>Thermoproteota</taxon>
        <taxon>Thermoprotei</taxon>
        <taxon>Sulfolobales</taxon>
        <taxon>Sulfolobaceae</taxon>
        <taxon>Sulfuracidifex</taxon>
    </lineage>
</organism>
<proteinExistence type="inferred from homology"/>
<sequence length="528" mass="59573">MKVIEVKDLSFTYLNSQRPAIEVDEFSIDEGESILITGKSGEGKSTFISCLNGVIPHMTNGELKGEVRIMGMELKSTPMHKLSSIVGTVLQDPEAQTINYTVEEEVAFGPENLKLPPEEIRERINESLEITGISSLRNEVIYNLSGGELQRTVIASILAMRPKILIFDEPTSNIDPEGTNRIFSMIEEMRGKKTIIIVEHKVERVLKFVDRVIMIEKGKIKFDVRKDELLDHVDEMLNNGIDIPEHFVYAKKMGIRSTDVFEVKKRLIETGNHVGPYERDPVSGELVMEAWANVASKEGRELVNASVKLRKGEVYSLMGMNGAGKSTFLKSIVGFLDKDVKVESKVVVDGEDLSRTPLPKRGLKIAYLPQEFDLSLITSTVFKEIAFPLKVKKVKDWNSRAKEIMEAFNLTKYANKDPLTLSMGQRRRVAMASSVASGAKIILMDEPTSGQDFFHKELLGKEIMEMRRKGYSFMIVTHDARFAYRYSDRIGLLYKGRMVLEGTPEEVFLKSADYGLDPPSDYLLRCRP</sequence>
<dbReference type="EMBL" id="WGGD01000005">
    <property type="protein sequence ID" value="MUN29003.1"/>
    <property type="molecule type" value="Genomic_DNA"/>
</dbReference>
<feature type="domain" description="ABC transporter" evidence="10">
    <location>
        <begin position="4"/>
        <end position="242"/>
    </location>
</feature>
<keyword evidence="3" id="KW-0813">Transport</keyword>
<evidence type="ECO:0000313" key="11">
    <source>
        <dbReference type="EMBL" id="MUN29003.1"/>
    </source>
</evidence>
<comment type="function">
    <text evidence="9">Probably part of an ABC transporter complex. Responsible for energy coupling to the transport system.</text>
</comment>
<evidence type="ECO:0000256" key="4">
    <source>
        <dbReference type="ARBA" id="ARBA00022475"/>
    </source>
</evidence>
<keyword evidence="12" id="KW-1185">Reference proteome</keyword>
<dbReference type="InterPro" id="IPR015856">
    <property type="entry name" value="ABC_transpr_CbiO/EcfA_su"/>
</dbReference>
<evidence type="ECO:0000256" key="2">
    <source>
        <dbReference type="ARBA" id="ARBA00005417"/>
    </source>
</evidence>